<dbReference type="AlphaFoldDB" id="A0A927K8L4"/>
<keyword evidence="1" id="KW-0812">Transmembrane</keyword>
<dbReference type="InterPro" id="IPR007403">
    <property type="entry name" value="DUF456"/>
</dbReference>
<feature type="transmembrane region" description="Helical" evidence="1">
    <location>
        <begin position="12"/>
        <end position="40"/>
    </location>
</feature>
<reference evidence="2" key="1">
    <citation type="submission" date="2020-09" db="EMBL/GenBank/DDBJ databases">
        <title>Nocardioides sp. strain MJB4 16S ribosomal RNA gene Genome sequencing and assembly.</title>
        <authorList>
            <person name="Kim I."/>
        </authorList>
    </citation>
    <scope>NUCLEOTIDE SEQUENCE</scope>
    <source>
        <strain evidence="2">MJB4</strain>
    </source>
</reference>
<organism evidence="2 3">
    <name type="scientific">Nocardioides donggukensis</name>
    <dbReference type="NCBI Taxonomy" id="2774019"/>
    <lineage>
        <taxon>Bacteria</taxon>
        <taxon>Bacillati</taxon>
        <taxon>Actinomycetota</taxon>
        <taxon>Actinomycetes</taxon>
        <taxon>Propionibacteriales</taxon>
        <taxon>Nocardioidaceae</taxon>
        <taxon>Nocardioides</taxon>
    </lineage>
</organism>
<evidence type="ECO:0000313" key="3">
    <source>
        <dbReference type="Proteomes" id="UP000616839"/>
    </source>
</evidence>
<accession>A0A927K8L4</accession>
<evidence type="ECO:0000313" key="2">
    <source>
        <dbReference type="EMBL" id="MBD8869650.1"/>
    </source>
</evidence>
<feature type="transmembrane region" description="Helical" evidence="1">
    <location>
        <begin position="47"/>
        <end position="67"/>
    </location>
</feature>
<dbReference type="RefSeq" id="WP_192142497.1">
    <property type="nucleotide sequence ID" value="NZ_JACYXZ010000002.1"/>
</dbReference>
<feature type="transmembrane region" description="Helical" evidence="1">
    <location>
        <begin position="87"/>
        <end position="112"/>
    </location>
</feature>
<comment type="caution">
    <text evidence="2">The sequence shown here is derived from an EMBL/GenBank/DDBJ whole genome shotgun (WGS) entry which is preliminary data.</text>
</comment>
<gene>
    <name evidence="2" type="ORF">IE331_08435</name>
</gene>
<dbReference type="Proteomes" id="UP000616839">
    <property type="component" value="Unassembled WGS sequence"/>
</dbReference>
<evidence type="ECO:0000256" key="1">
    <source>
        <dbReference type="SAM" id="Phobius"/>
    </source>
</evidence>
<dbReference type="Pfam" id="PF04306">
    <property type="entry name" value="DUF456"/>
    <property type="match status" value="1"/>
</dbReference>
<keyword evidence="1" id="KW-0472">Membrane</keyword>
<sequence>MTLLDLLTGLAIVVGLVGILLPVLPGTALILAAVLTWAVLVGEPAGWVVLAVATTFLAVGTVVKYAVPGRRMQAAGVPGSTLLTGGLLGIVGFFVIPVLGLVLGFVGGVYLAEVRRVGDAAARGTTLTALKAVGLSMLIELAAGLLAAVTWGVGAVVV</sequence>
<keyword evidence="1" id="KW-1133">Transmembrane helix</keyword>
<name>A0A927K8L4_9ACTN</name>
<proteinExistence type="predicted"/>
<dbReference type="EMBL" id="JACYXZ010000002">
    <property type="protein sequence ID" value="MBD8869650.1"/>
    <property type="molecule type" value="Genomic_DNA"/>
</dbReference>
<keyword evidence="3" id="KW-1185">Reference proteome</keyword>
<feature type="transmembrane region" description="Helical" evidence="1">
    <location>
        <begin position="133"/>
        <end position="157"/>
    </location>
</feature>
<protein>
    <submittedName>
        <fullName evidence="2">DUF456 domain-containing protein</fullName>
    </submittedName>
</protein>